<comment type="caution">
    <text evidence="1">The sequence shown here is derived from an EMBL/GenBank/DDBJ whole genome shotgun (WGS) entry which is preliminary data.</text>
</comment>
<proteinExistence type="predicted"/>
<dbReference type="EMBL" id="BLJN01000001">
    <property type="protein sequence ID" value="GFE79040.1"/>
    <property type="molecule type" value="Genomic_DNA"/>
</dbReference>
<accession>A0A829Y737</accession>
<dbReference type="AlphaFoldDB" id="A0A829Y737"/>
<gene>
    <name evidence="1" type="ORF">GCM10011487_10400</name>
</gene>
<sequence>MIQPPPEIVVQPDAFRVSKESTLLACELRGALAVCVYDDTQPAGGLLHLRYVAIANDQPLDLTDNTLSSDLLLMDRFCKELRSAGARKQSWRVSIFGHTPEVPGMQGPAATVIDLAKAYFADARLPVECKEFNRSLGLLVRLDPRGGRIFVNATPGTAPNIRQAAPP</sequence>
<dbReference type="Proteomes" id="UP000445000">
    <property type="component" value="Unassembled WGS sequence"/>
</dbReference>
<organism evidence="1 2">
    <name type="scientific">Steroidobacter agaridevorans</name>
    <dbReference type="NCBI Taxonomy" id="2695856"/>
    <lineage>
        <taxon>Bacteria</taxon>
        <taxon>Pseudomonadati</taxon>
        <taxon>Pseudomonadota</taxon>
        <taxon>Gammaproteobacteria</taxon>
        <taxon>Steroidobacterales</taxon>
        <taxon>Steroidobacteraceae</taxon>
        <taxon>Steroidobacter</taxon>
    </lineage>
</organism>
<protein>
    <submittedName>
        <fullName evidence="1">Uncharacterized protein</fullName>
    </submittedName>
</protein>
<evidence type="ECO:0000313" key="2">
    <source>
        <dbReference type="Proteomes" id="UP000445000"/>
    </source>
</evidence>
<name>A0A829Y737_9GAMM</name>
<evidence type="ECO:0000313" key="1">
    <source>
        <dbReference type="EMBL" id="GFE79040.1"/>
    </source>
</evidence>
<dbReference type="InterPro" id="IPR038592">
    <property type="entry name" value="CheD-like_sf"/>
</dbReference>
<dbReference type="InterPro" id="IPR011324">
    <property type="entry name" value="Cytotoxic_necrot_fac-like_cat"/>
</dbReference>
<keyword evidence="2" id="KW-1185">Reference proteome</keyword>
<dbReference type="SUPFAM" id="SSF64438">
    <property type="entry name" value="CNF1/YfiH-like putative cysteine hydrolases"/>
    <property type="match status" value="1"/>
</dbReference>
<dbReference type="Gene3D" id="3.30.1330.200">
    <property type="match status" value="1"/>
</dbReference>
<dbReference type="RefSeq" id="WP_161810863.1">
    <property type="nucleotide sequence ID" value="NZ_BLJN01000001.1"/>
</dbReference>
<reference evidence="2" key="1">
    <citation type="submission" date="2020-01" db="EMBL/GenBank/DDBJ databases">
        <title>'Steroidobacter agaridevorans' sp. nov., agar-degrading bacteria isolated from rhizosphere soils.</title>
        <authorList>
            <person name="Ikenaga M."/>
            <person name="Kataoka M."/>
            <person name="Murouchi A."/>
            <person name="Katsuragi S."/>
            <person name="Sakai M."/>
        </authorList>
    </citation>
    <scope>NUCLEOTIDE SEQUENCE [LARGE SCALE GENOMIC DNA]</scope>
    <source>
        <strain evidence="2">YU21-B</strain>
    </source>
</reference>